<dbReference type="SUPFAM" id="SSF53067">
    <property type="entry name" value="Actin-like ATPase domain"/>
    <property type="match status" value="2"/>
</dbReference>
<dbReference type="EMBL" id="AVFJ02000022">
    <property type="protein sequence ID" value="KPL56681.1"/>
    <property type="molecule type" value="Genomic_DNA"/>
</dbReference>
<dbReference type="CDD" id="cd24007">
    <property type="entry name" value="ASKHA_NBD_eukNAGK-like"/>
    <property type="match status" value="1"/>
</dbReference>
<sequence length="307" mass="32857">MRRSKMTYLIGVDCGGTHIVGQTWTTAPEHLVQSVTGGPGNVVLDYSAAVTNLTTVLDQLTAAIPASQIGLILIGIAGIETAGRADQVQKTITQRYHANTQVISDAKLALLNGLAGADGALVIAGTGSVVYGRQAGKFLRVGGWGYVLGDEGSAYDISKRALKLVLTQTDNGQTSQLTAPLLAQLKVTDVAAAVQKFYAQDRQTNAQLAQLIAKLAEQQNSEAITVLVTSAQALAQQVVTLYQRFAESRPQRVALSGSVLKHNRLVRDTLTTTVHQSIPTIAFNDITTNNAHAVIYWHRWTQEEINS</sequence>
<feature type="domain" description="ATPase BadF/BadG/BcrA/BcrD type" evidence="1">
    <location>
        <begin position="10"/>
        <end position="277"/>
    </location>
</feature>
<name>A0A837NJN9_LACPN</name>
<dbReference type="Gene3D" id="3.30.420.40">
    <property type="match status" value="2"/>
</dbReference>
<dbReference type="PANTHER" id="PTHR43190">
    <property type="entry name" value="N-ACETYL-D-GLUCOSAMINE KINASE"/>
    <property type="match status" value="1"/>
</dbReference>
<evidence type="ECO:0000313" key="2">
    <source>
        <dbReference type="EMBL" id="KPL56681.1"/>
    </source>
</evidence>
<keyword evidence="2" id="KW-0808">Transferase</keyword>
<dbReference type="GO" id="GO:0016301">
    <property type="term" value="F:kinase activity"/>
    <property type="evidence" value="ECO:0007669"/>
    <property type="project" value="UniProtKB-KW"/>
</dbReference>
<dbReference type="PANTHER" id="PTHR43190:SF3">
    <property type="entry name" value="N-ACETYL-D-GLUCOSAMINE KINASE"/>
    <property type="match status" value="1"/>
</dbReference>
<evidence type="ECO:0000259" key="1">
    <source>
        <dbReference type="Pfam" id="PF01869"/>
    </source>
</evidence>
<dbReference type="InterPro" id="IPR002731">
    <property type="entry name" value="ATPase_BadF"/>
</dbReference>
<dbReference type="InterPro" id="IPR043129">
    <property type="entry name" value="ATPase_NBD"/>
</dbReference>
<reference evidence="2" key="1">
    <citation type="journal article" date="2016" name="Genome Announc.">
        <title>Draft Genome Sequence of Lactobacillus plantarum 2025.</title>
        <authorList>
            <person name="Karlyshev A.V."/>
            <person name="Khlebnikov V.C."/>
            <person name="Kosarev I.V."/>
            <person name="Abramov V.M."/>
        </authorList>
    </citation>
    <scope>NUCLEOTIDE SEQUENCE [LARGE SCALE GENOMIC DNA]</scope>
    <source>
        <strain evidence="2">2025</strain>
    </source>
</reference>
<gene>
    <name evidence="2" type="ORF">N876_0208165</name>
</gene>
<accession>A0A837NJN9</accession>
<dbReference type="InterPro" id="IPR052519">
    <property type="entry name" value="Euk-type_GlcNAc_Kinase"/>
</dbReference>
<organism evidence="2">
    <name type="scientific">Lactiplantibacillus plantarum 2025</name>
    <dbReference type="NCBI Taxonomy" id="1385856"/>
    <lineage>
        <taxon>Bacteria</taxon>
        <taxon>Bacillati</taxon>
        <taxon>Bacillota</taxon>
        <taxon>Bacilli</taxon>
        <taxon>Lactobacillales</taxon>
        <taxon>Lactobacillaceae</taxon>
        <taxon>Lactiplantibacillus</taxon>
    </lineage>
</organism>
<protein>
    <submittedName>
        <fullName evidence="2">N-acetylglucosamine kinase</fullName>
    </submittedName>
</protein>
<dbReference type="Pfam" id="PF01869">
    <property type="entry name" value="BcrAD_BadFG"/>
    <property type="match status" value="1"/>
</dbReference>
<proteinExistence type="predicted"/>
<keyword evidence="2" id="KW-0418">Kinase</keyword>
<comment type="caution">
    <text evidence="2">The sequence shown here is derived from an EMBL/GenBank/DDBJ whole genome shotgun (WGS) entry which is preliminary data.</text>
</comment>
<dbReference type="AlphaFoldDB" id="A0A837NJN9"/>